<evidence type="ECO:0000313" key="4">
    <source>
        <dbReference type="Proteomes" id="UP000315454"/>
    </source>
</evidence>
<comment type="caution">
    <text evidence="3">The sequence shown here is derived from an EMBL/GenBank/DDBJ whole genome shotgun (WGS) entry which is preliminary data.</text>
</comment>
<evidence type="ECO:0000313" key="3">
    <source>
        <dbReference type="EMBL" id="TGH25758.1"/>
    </source>
</evidence>
<dbReference type="PANTHER" id="PTHR43833:SF7">
    <property type="entry name" value="KTR SYSTEM POTASSIUM UPTAKE PROTEIN C"/>
    <property type="match status" value="1"/>
</dbReference>
<protein>
    <submittedName>
        <fullName evidence="3">TrkA family potassium uptake protein</fullName>
    </submittedName>
</protein>
<dbReference type="InterPro" id="IPR003148">
    <property type="entry name" value="RCK_N"/>
</dbReference>
<dbReference type="PROSITE" id="PS51201">
    <property type="entry name" value="RCK_N"/>
    <property type="match status" value="1"/>
</dbReference>
<evidence type="ECO:0000259" key="1">
    <source>
        <dbReference type="PROSITE" id="PS51201"/>
    </source>
</evidence>
<organism evidence="3 4">
    <name type="scientific">Aphanocapsa feldmannii 277cI</name>
    <dbReference type="NCBI Taxonomy" id="2507554"/>
    <lineage>
        <taxon>Bacteria</taxon>
        <taxon>Bacillati</taxon>
        <taxon>Cyanobacteriota</taxon>
        <taxon>Cyanophyceae</taxon>
        <taxon>Oscillatoriophycideae</taxon>
        <taxon>Chroococcales</taxon>
        <taxon>Microcystaceae</taxon>
        <taxon>Aphanocapsa</taxon>
    </lineage>
</organism>
<accession>A0A524RUW2</accession>
<dbReference type="Gene3D" id="3.40.50.720">
    <property type="entry name" value="NAD(P)-binding Rossmann-like Domain"/>
    <property type="match status" value="1"/>
</dbReference>
<dbReference type="GO" id="GO:0008324">
    <property type="term" value="F:monoatomic cation transmembrane transporter activity"/>
    <property type="evidence" value="ECO:0007669"/>
    <property type="project" value="InterPro"/>
</dbReference>
<dbReference type="GO" id="GO:0006813">
    <property type="term" value="P:potassium ion transport"/>
    <property type="evidence" value="ECO:0007669"/>
    <property type="project" value="InterPro"/>
</dbReference>
<dbReference type="PROSITE" id="PS51202">
    <property type="entry name" value="RCK_C"/>
    <property type="match status" value="1"/>
</dbReference>
<dbReference type="Proteomes" id="UP000315454">
    <property type="component" value="Unassembled WGS sequence"/>
</dbReference>
<dbReference type="Gene3D" id="3.30.70.1450">
    <property type="entry name" value="Regulator of K+ conductance, C-terminal domain"/>
    <property type="match status" value="1"/>
</dbReference>
<dbReference type="PANTHER" id="PTHR43833">
    <property type="entry name" value="POTASSIUM CHANNEL PROTEIN 2-RELATED-RELATED"/>
    <property type="match status" value="1"/>
</dbReference>
<dbReference type="InterPro" id="IPR036721">
    <property type="entry name" value="RCK_C_sf"/>
</dbReference>
<dbReference type="Pfam" id="PF02254">
    <property type="entry name" value="TrkA_N"/>
    <property type="match status" value="1"/>
</dbReference>
<dbReference type="SUPFAM" id="SSF51735">
    <property type="entry name" value="NAD(P)-binding Rossmann-fold domains"/>
    <property type="match status" value="1"/>
</dbReference>
<dbReference type="InterPro" id="IPR036291">
    <property type="entry name" value="NAD(P)-bd_dom_sf"/>
</dbReference>
<reference evidence="3 4" key="1">
    <citation type="journal article" date="2019" name="mSystems">
        <title>Life at home and on the roam: Genomic adaptions reflect the dual lifestyle of an intracellular, facultative symbiont.</title>
        <authorList>
            <person name="Burgsdorf I."/>
        </authorList>
    </citation>
    <scope>NUCLEOTIDE SEQUENCE [LARGE SCALE GENOMIC DNA]</scope>
    <source>
        <strain evidence="3">277cI</strain>
    </source>
</reference>
<dbReference type="AlphaFoldDB" id="A0A524RUW2"/>
<dbReference type="InterPro" id="IPR006037">
    <property type="entry name" value="RCK_C"/>
</dbReference>
<sequence length="233" mass="25619">MSKWWGLHANHQSQESFAVIGLGRFGKAVCKELIDAGVEPLVLDRESRIVEQFQQGNSLLEARIVDCTDEEALRQGGVLEMDTVVIAISEPLEASLTATFIVKEAADSKVRKVISRATSILHEKMLRAVGADEVVFPSREQGRQLGERLVRPNLLDRLKLDDKNRIEEIRVPDQFVGRSLRDLNLRKDYGVSVLAAGSESALKVNPPASLVLSKGDLLVVMGVSEALNRLPSA</sequence>
<dbReference type="Pfam" id="PF02080">
    <property type="entry name" value="TrkA_C"/>
    <property type="match status" value="1"/>
</dbReference>
<dbReference type="SUPFAM" id="SSF116726">
    <property type="entry name" value="TrkA C-terminal domain-like"/>
    <property type="match status" value="1"/>
</dbReference>
<evidence type="ECO:0000259" key="2">
    <source>
        <dbReference type="PROSITE" id="PS51202"/>
    </source>
</evidence>
<feature type="domain" description="RCK N-terminal" evidence="1">
    <location>
        <begin position="14"/>
        <end position="136"/>
    </location>
</feature>
<feature type="domain" description="RCK C-terminal" evidence="2">
    <location>
        <begin position="153"/>
        <end position="233"/>
    </location>
</feature>
<gene>
    <name evidence="3" type="ORF">ERJ68_02330</name>
</gene>
<proteinExistence type="predicted"/>
<dbReference type="EMBL" id="SRMN01000025">
    <property type="protein sequence ID" value="TGH25758.1"/>
    <property type="molecule type" value="Genomic_DNA"/>
</dbReference>
<name>A0A524RUW2_9CHRO</name>
<dbReference type="InterPro" id="IPR050721">
    <property type="entry name" value="Trk_Ktr_HKT_K-transport"/>
</dbReference>